<dbReference type="Proteomes" id="UP000015688">
    <property type="component" value="Unassembled WGS sequence"/>
</dbReference>
<keyword evidence="1" id="KW-0175">Coiled coil</keyword>
<reference evidence="3 4" key="1">
    <citation type="submission" date="2013-06" db="EMBL/GenBank/DDBJ databases">
        <authorList>
            <person name="Walk S."/>
            <person name="Aronoff D."/>
            <person name="Young V.Y."/>
            <person name="Marsh J."/>
            <person name="Harrison L."/>
            <person name="Daugherty S.C."/>
            <person name="Shefchek K.A."/>
            <person name="Hine E.E."/>
            <person name="Tallon L.J."/>
            <person name="Sadzewicz L.K."/>
            <person name="Rasko D.A."/>
        </authorList>
    </citation>
    <scope>NUCLEOTIDE SEQUENCE [LARGE SCALE GENOMIC DNA]</scope>
    <source>
        <strain evidence="3 4">ATCC 638</strain>
    </source>
</reference>
<comment type="caution">
    <text evidence="3">The sequence shown here is derived from an EMBL/GenBank/DDBJ whole genome shotgun (WGS) entry which is preliminary data.</text>
</comment>
<feature type="coiled-coil region" evidence="1">
    <location>
        <begin position="378"/>
        <end position="408"/>
    </location>
</feature>
<evidence type="ECO:0000256" key="1">
    <source>
        <dbReference type="SAM" id="Coils"/>
    </source>
</evidence>
<evidence type="ECO:0000313" key="4">
    <source>
        <dbReference type="Proteomes" id="UP000015688"/>
    </source>
</evidence>
<organism evidence="3 4">
    <name type="scientific">Paraclostridium bifermentans ATCC 638 = DSM 14991</name>
    <dbReference type="NCBI Taxonomy" id="1233171"/>
    <lineage>
        <taxon>Bacteria</taxon>
        <taxon>Bacillati</taxon>
        <taxon>Bacillota</taxon>
        <taxon>Clostridia</taxon>
        <taxon>Peptostreptococcales</taxon>
        <taxon>Peptostreptococcaceae</taxon>
        <taxon>Paraclostridium</taxon>
    </lineage>
</organism>
<name>T4VNP7_PARBF</name>
<gene>
    <name evidence="3" type="ORF">C672_1699</name>
</gene>
<dbReference type="EMBL" id="AVNC01000015">
    <property type="protein sequence ID" value="EQK42755.1"/>
    <property type="molecule type" value="Genomic_DNA"/>
</dbReference>
<dbReference type="AlphaFoldDB" id="T4VNP7"/>
<dbReference type="GeneID" id="67472546"/>
<dbReference type="Pfam" id="PF18476">
    <property type="entry name" value="PIN_8"/>
    <property type="match status" value="1"/>
</dbReference>
<evidence type="ECO:0000259" key="2">
    <source>
        <dbReference type="Pfam" id="PF18476"/>
    </source>
</evidence>
<dbReference type="RefSeq" id="WP_021432869.1">
    <property type="nucleotide sequence ID" value="NZ_AVNC01000015.1"/>
</dbReference>
<dbReference type="PATRIC" id="fig|1233171.3.peg.1590"/>
<sequence length="431" mass="51491">MKNTFYEHHVKNINKSEIIENGTIFLDTNALLNLYRLSNQNREKLFEILVNVKDRLYLSNQVGKEFYKNRKKVMYMKSNLKPGLTGELSNDIDGIINKFKNLNFTSKYKDACNLVKHEQKLKDIIINNLMEMKKSVIKNIDEYETSSNYDIFQDEDEILSKVVELFEGKVIKNMSEEELNKIYEEGKKRYSKNIPPGYEDAKNKPEPECYGDLVIWKELINFAKEKNTDILFVSDDRKEDWCELISKFGQDSNRKGNKIDIGTRTDLIKEFKEKTSKLFYSITTEEFIREISKLCKIDNTKELEEESEVIREELELDKINNQEIIYSCNINSDKIELRQCNDEDKTKLEESNYYKWFGSENHNPFEMQMQIAESIGKRNEFIEKLEKRNEFIEKLEKQNEFIEKLEKQNEFMKKFEKQNEFIKNIEKHFKK</sequence>
<evidence type="ECO:0000313" key="3">
    <source>
        <dbReference type="EMBL" id="EQK42755.1"/>
    </source>
</evidence>
<feature type="domain" description="PIN like" evidence="2">
    <location>
        <begin position="24"/>
        <end position="245"/>
    </location>
</feature>
<accession>T4VNP7</accession>
<dbReference type="InterPro" id="IPR041578">
    <property type="entry name" value="PIN_8"/>
</dbReference>
<proteinExistence type="predicted"/>
<protein>
    <recommendedName>
        <fullName evidence="2">PIN like domain-containing protein</fullName>
    </recommendedName>
</protein>